<keyword evidence="1" id="KW-0805">Transcription regulation</keyword>
<feature type="region of interest" description="Disordered" evidence="4">
    <location>
        <begin position="106"/>
        <end position="125"/>
    </location>
</feature>
<name>A0A4R4PEP3_9ACTN</name>
<dbReference type="Proteomes" id="UP000295431">
    <property type="component" value="Unassembled WGS sequence"/>
</dbReference>
<organism evidence="6 7">
    <name type="scientific">Actinomadura bangladeshensis</name>
    <dbReference type="NCBI Taxonomy" id="453573"/>
    <lineage>
        <taxon>Bacteria</taxon>
        <taxon>Bacillati</taxon>
        <taxon>Actinomycetota</taxon>
        <taxon>Actinomycetes</taxon>
        <taxon>Streptosporangiales</taxon>
        <taxon>Thermomonosporaceae</taxon>
        <taxon>Actinomadura</taxon>
    </lineage>
</organism>
<sequence>MDDAVERAVECMWERYGEPLSLTEIAESARLSRFYFTRLFRETTGVTPGRFLAAIRVQQAKRLLMDTSMRIADISCAVGYSSLGSFTNYFTASVGVSPGRFRRLSRTGGFDLPDPRPRPRPGRGAVAGTISVPEGHGNARVYVGAFETPIVQHPPTAAVVVDVPRGRPSCYHLPDVPEGEWFVHAVGRTESLGPDPWVHRTALVSRHDPVTITADAATSVAVRLRHGRPADPPVLLALPDLEPRPTLAAASGCPFITVRPAPAGHAGGRPVRLATSRSRTQGRHGTLEDARTL</sequence>
<dbReference type="PANTHER" id="PTHR46796">
    <property type="entry name" value="HTH-TYPE TRANSCRIPTIONAL ACTIVATOR RHAS-RELATED"/>
    <property type="match status" value="1"/>
</dbReference>
<feature type="domain" description="HTH araC/xylS-type" evidence="5">
    <location>
        <begin position="6"/>
        <end position="104"/>
    </location>
</feature>
<dbReference type="SMART" id="SM00342">
    <property type="entry name" value="HTH_ARAC"/>
    <property type="match status" value="1"/>
</dbReference>
<evidence type="ECO:0000259" key="5">
    <source>
        <dbReference type="PROSITE" id="PS01124"/>
    </source>
</evidence>
<evidence type="ECO:0000256" key="3">
    <source>
        <dbReference type="ARBA" id="ARBA00023163"/>
    </source>
</evidence>
<dbReference type="AlphaFoldDB" id="A0A4R4PEP3"/>
<dbReference type="PANTHER" id="PTHR46796:SF2">
    <property type="entry name" value="TRANSCRIPTIONAL REGULATORY PROTEIN"/>
    <property type="match status" value="1"/>
</dbReference>
<protein>
    <submittedName>
        <fullName evidence="6">AraC family transcriptional regulator</fullName>
    </submittedName>
</protein>
<keyword evidence="3" id="KW-0804">Transcription</keyword>
<keyword evidence="7" id="KW-1185">Reference proteome</keyword>
<dbReference type="InterPro" id="IPR018060">
    <property type="entry name" value="HTH_AraC"/>
</dbReference>
<dbReference type="PROSITE" id="PS00041">
    <property type="entry name" value="HTH_ARAC_FAMILY_1"/>
    <property type="match status" value="1"/>
</dbReference>
<dbReference type="GO" id="GO:0043565">
    <property type="term" value="F:sequence-specific DNA binding"/>
    <property type="evidence" value="ECO:0007669"/>
    <property type="project" value="InterPro"/>
</dbReference>
<proteinExistence type="predicted"/>
<comment type="caution">
    <text evidence="6">The sequence shown here is derived from an EMBL/GenBank/DDBJ whole genome shotgun (WGS) entry which is preliminary data.</text>
</comment>
<evidence type="ECO:0000313" key="7">
    <source>
        <dbReference type="Proteomes" id="UP000295431"/>
    </source>
</evidence>
<dbReference type="InterPro" id="IPR050204">
    <property type="entry name" value="AraC_XylS_family_regulators"/>
</dbReference>
<reference evidence="6 7" key="1">
    <citation type="submission" date="2019-03" db="EMBL/GenBank/DDBJ databases">
        <title>Draft genome sequences of novel Actinobacteria.</title>
        <authorList>
            <person name="Sahin N."/>
            <person name="Ay H."/>
            <person name="Saygin H."/>
        </authorList>
    </citation>
    <scope>NUCLEOTIDE SEQUENCE [LARGE SCALE GENOMIC DNA]</scope>
    <source>
        <strain evidence="6 7">DSM 45347</strain>
    </source>
</reference>
<dbReference type="OrthoDB" id="9816011at2"/>
<evidence type="ECO:0000256" key="2">
    <source>
        <dbReference type="ARBA" id="ARBA00023125"/>
    </source>
</evidence>
<gene>
    <name evidence="6" type="ORF">E1284_03260</name>
</gene>
<keyword evidence="2" id="KW-0238">DNA-binding</keyword>
<dbReference type="SUPFAM" id="SSF46689">
    <property type="entry name" value="Homeodomain-like"/>
    <property type="match status" value="2"/>
</dbReference>
<dbReference type="PROSITE" id="PS01124">
    <property type="entry name" value="HTH_ARAC_FAMILY_2"/>
    <property type="match status" value="1"/>
</dbReference>
<dbReference type="GO" id="GO:0003700">
    <property type="term" value="F:DNA-binding transcription factor activity"/>
    <property type="evidence" value="ECO:0007669"/>
    <property type="project" value="InterPro"/>
</dbReference>
<dbReference type="Gene3D" id="1.10.10.60">
    <property type="entry name" value="Homeodomain-like"/>
    <property type="match status" value="2"/>
</dbReference>
<dbReference type="Pfam" id="PF12833">
    <property type="entry name" value="HTH_18"/>
    <property type="match status" value="1"/>
</dbReference>
<evidence type="ECO:0000256" key="1">
    <source>
        <dbReference type="ARBA" id="ARBA00023015"/>
    </source>
</evidence>
<feature type="region of interest" description="Disordered" evidence="4">
    <location>
        <begin position="264"/>
        <end position="293"/>
    </location>
</feature>
<evidence type="ECO:0000256" key="4">
    <source>
        <dbReference type="SAM" id="MobiDB-lite"/>
    </source>
</evidence>
<accession>A0A4R4PEP3</accession>
<dbReference type="InterPro" id="IPR009057">
    <property type="entry name" value="Homeodomain-like_sf"/>
</dbReference>
<evidence type="ECO:0000313" key="6">
    <source>
        <dbReference type="EMBL" id="TDC19572.1"/>
    </source>
</evidence>
<dbReference type="InterPro" id="IPR018062">
    <property type="entry name" value="HTH_AraC-typ_CS"/>
</dbReference>
<dbReference type="EMBL" id="SMJW01000008">
    <property type="protein sequence ID" value="TDC19572.1"/>
    <property type="molecule type" value="Genomic_DNA"/>
</dbReference>